<dbReference type="PROSITE" id="PS50056">
    <property type="entry name" value="TYR_PHOSPHATASE_2"/>
    <property type="match status" value="1"/>
</dbReference>
<dbReference type="SUPFAM" id="SSF52799">
    <property type="entry name" value="(Phosphotyrosine protein) phosphatases II"/>
    <property type="match status" value="1"/>
</dbReference>
<keyword evidence="4" id="KW-0904">Protein phosphatase</keyword>
<protein>
    <recommendedName>
        <fullName evidence="2">protein-tyrosine-phosphatase</fullName>
        <ecNumber evidence="2">3.1.3.48</ecNumber>
    </recommendedName>
</protein>
<dbReference type="GO" id="GO:0004725">
    <property type="term" value="F:protein tyrosine phosphatase activity"/>
    <property type="evidence" value="ECO:0007669"/>
    <property type="project" value="UniProtKB-EC"/>
</dbReference>
<proteinExistence type="inferred from homology"/>
<dbReference type="Proteomes" id="UP000243498">
    <property type="component" value="Unassembled WGS sequence"/>
</dbReference>
<gene>
    <name evidence="7" type="ORF">NOR_03371</name>
</gene>
<evidence type="ECO:0000313" key="7">
    <source>
        <dbReference type="EMBL" id="OAA45582.1"/>
    </source>
</evidence>
<comment type="caution">
    <text evidence="7">The sequence shown here is derived from an EMBL/GenBank/DDBJ whole genome shotgun (WGS) entry which is preliminary data.</text>
</comment>
<evidence type="ECO:0000256" key="4">
    <source>
        <dbReference type="ARBA" id="ARBA00022912"/>
    </source>
</evidence>
<keyword evidence="8" id="KW-1185">Reference proteome</keyword>
<reference evidence="7 8" key="1">
    <citation type="journal article" date="2016" name="Genome Biol. Evol.">
        <title>Divergent and convergent evolution of fungal pathogenicity.</title>
        <authorList>
            <person name="Shang Y."/>
            <person name="Xiao G."/>
            <person name="Zheng P."/>
            <person name="Cen K."/>
            <person name="Zhan S."/>
            <person name="Wang C."/>
        </authorList>
    </citation>
    <scope>NUCLEOTIDE SEQUENCE [LARGE SCALE GENOMIC DNA]</scope>
    <source>
        <strain evidence="7 8">RCEF 4871</strain>
    </source>
</reference>
<organism evidence="7 8">
    <name type="scientific">Metarhizium rileyi (strain RCEF 4871)</name>
    <name type="common">Nomuraea rileyi</name>
    <dbReference type="NCBI Taxonomy" id="1649241"/>
    <lineage>
        <taxon>Eukaryota</taxon>
        <taxon>Fungi</taxon>
        <taxon>Dikarya</taxon>
        <taxon>Ascomycota</taxon>
        <taxon>Pezizomycotina</taxon>
        <taxon>Sordariomycetes</taxon>
        <taxon>Hypocreomycetidae</taxon>
        <taxon>Hypocreales</taxon>
        <taxon>Clavicipitaceae</taxon>
        <taxon>Metarhizium</taxon>
    </lineage>
</organism>
<evidence type="ECO:0000259" key="6">
    <source>
        <dbReference type="PROSITE" id="PS50056"/>
    </source>
</evidence>
<feature type="compositionally biased region" description="Polar residues" evidence="5">
    <location>
        <begin position="351"/>
        <end position="370"/>
    </location>
</feature>
<dbReference type="OMA" id="WRCIANV"/>
<feature type="region of interest" description="Disordered" evidence="5">
    <location>
        <begin position="351"/>
        <end position="375"/>
    </location>
</feature>
<dbReference type="EC" id="3.1.3.48" evidence="2"/>
<dbReference type="GO" id="GO:0005634">
    <property type="term" value="C:nucleus"/>
    <property type="evidence" value="ECO:0007669"/>
    <property type="project" value="TreeGrafter"/>
</dbReference>
<dbReference type="OrthoDB" id="2017893at2759"/>
<evidence type="ECO:0000256" key="2">
    <source>
        <dbReference type="ARBA" id="ARBA00013064"/>
    </source>
</evidence>
<dbReference type="InterPro" id="IPR020422">
    <property type="entry name" value="TYR_PHOSPHATASE_DUAL_dom"/>
</dbReference>
<evidence type="ECO:0000256" key="5">
    <source>
        <dbReference type="SAM" id="MobiDB-lite"/>
    </source>
</evidence>
<dbReference type="PANTHER" id="PTHR45848">
    <property type="entry name" value="DUAL SPECIFICITY PROTEIN PHOSPHATASE 12 FAMILY MEMBER"/>
    <property type="match status" value="1"/>
</dbReference>
<evidence type="ECO:0000256" key="1">
    <source>
        <dbReference type="ARBA" id="ARBA00008601"/>
    </source>
</evidence>
<accession>A0A167FPX2</accession>
<evidence type="ECO:0000256" key="3">
    <source>
        <dbReference type="ARBA" id="ARBA00022801"/>
    </source>
</evidence>
<name>A0A167FPX2_METRR</name>
<keyword evidence="3" id="KW-0378">Hydrolase</keyword>
<dbReference type="PANTHER" id="PTHR45848:SF4">
    <property type="entry name" value="DUAL SPECIFICITY PROTEIN PHOSPHATASE 12"/>
    <property type="match status" value="1"/>
</dbReference>
<feature type="region of interest" description="Disordered" evidence="5">
    <location>
        <begin position="567"/>
        <end position="599"/>
    </location>
</feature>
<comment type="similarity">
    <text evidence="1">Belongs to the protein-tyrosine phosphatase family. Non-receptor class dual specificity subfamily.</text>
</comment>
<feature type="region of interest" description="Disordered" evidence="5">
    <location>
        <begin position="256"/>
        <end position="278"/>
    </location>
</feature>
<dbReference type="EMBL" id="AZHC01000008">
    <property type="protein sequence ID" value="OAA45582.1"/>
    <property type="molecule type" value="Genomic_DNA"/>
</dbReference>
<dbReference type="InterPro" id="IPR000387">
    <property type="entry name" value="Tyr_Pase_dom"/>
</dbReference>
<sequence length="599" mass="65357">MGHHDGLEGSRVGLDATAPHKAAVLQRWRCIANVVHAWILTTSGCGGTLSVDLAEVPAFFQPGEMSGLGEISPRAGFSQATRSQTRTCTLDFERPRAGTAGIQELTKPIVEGLELVCLGPRQREEPRRPALAVDDREALRQWDNFGHELDGQELHQLKNSIAEMALSRIEGQDNLFVGGIWALRRSDTLTEKGVTHVLSVVGFSPDSLKNFKDEPWSEYGRQFRHLLIDIDDVDESNLLAELPRAVRFIEEGLRGSDETRENGSQVPAYAGSQDGRGLGESGIVEEGLERLAMSSSDASAGAKSQAGGVFVHCAAGKSRSVSIVIAYLLWRYPKRFDANVVPAAAYGNISSKKTSGASTAHAANQSAGSSRSRKETAEEAVQLALGLVRRTRPMAEPNDGFMQQLALWWEMGCPEDVEAHPLYQRWAYRREVEEHVAVGQAPSRLRFEDEEQPPAATARGDTELTLRCKKCRRTLATAPFITQHVASGPSGTLDPRQPCPHYFVEPLSWMRRELERGELNGRLACPNERCGAAVGRYDWKGIRCACGGWVTPGLSLQRARVDEEVRRKTGVGGPGPGLSEVARNMGIRMPPGAARGGNL</sequence>
<dbReference type="InterPro" id="IPR029021">
    <property type="entry name" value="Prot-tyrosine_phosphatase-like"/>
</dbReference>
<dbReference type="STRING" id="1081105.A0A167FPX2"/>
<evidence type="ECO:0000313" key="8">
    <source>
        <dbReference type="Proteomes" id="UP000243498"/>
    </source>
</evidence>
<feature type="domain" description="Tyrosine specific protein phosphatases" evidence="6">
    <location>
        <begin position="285"/>
        <end position="364"/>
    </location>
</feature>
<dbReference type="Gene3D" id="3.90.190.10">
    <property type="entry name" value="Protein tyrosine phosphatase superfamily"/>
    <property type="match status" value="1"/>
</dbReference>
<dbReference type="SMART" id="SM00195">
    <property type="entry name" value="DSPc"/>
    <property type="match status" value="1"/>
</dbReference>
<dbReference type="AlphaFoldDB" id="A0A167FPX2"/>
<dbReference type="GO" id="GO:0008138">
    <property type="term" value="F:protein tyrosine/serine/threonine phosphatase activity"/>
    <property type="evidence" value="ECO:0007669"/>
    <property type="project" value="TreeGrafter"/>
</dbReference>